<name>A0A1G1V7E3_9BACT</name>
<accession>A0A1G1V7E3</accession>
<evidence type="ECO:0000313" key="2">
    <source>
        <dbReference type="Proteomes" id="UP000178272"/>
    </source>
</evidence>
<dbReference type="EMBL" id="MHCA01000040">
    <property type="protein sequence ID" value="OGY11296.1"/>
    <property type="molecule type" value="Genomic_DNA"/>
</dbReference>
<evidence type="ECO:0000313" key="1">
    <source>
        <dbReference type="EMBL" id="OGY11296.1"/>
    </source>
</evidence>
<proteinExistence type="predicted"/>
<reference evidence="1 2" key="1">
    <citation type="journal article" date="2016" name="Nat. Commun.">
        <title>Thousands of microbial genomes shed light on interconnected biogeochemical processes in an aquifer system.</title>
        <authorList>
            <person name="Anantharaman K."/>
            <person name="Brown C.T."/>
            <person name="Hug L.A."/>
            <person name="Sharon I."/>
            <person name="Castelle C.J."/>
            <person name="Probst A.J."/>
            <person name="Thomas B.C."/>
            <person name="Singh A."/>
            <person name="Wilkins M.J."/>
            <person name="Karaoz U."/>
            <person name="Brodie E.L."/>
            <person name="Williams K.H."/>
            <person name="Hubbard S.S."/>
            <person name="Banfield J.F."/>
        </authorList>
    </citation>
    <scope>NUCLEOTIDE SEQUENCE [LARGE SCALE GENOMIC DNA]</scope>
</reference>
<dbReference type="Proteomes" id="UP000178272">
    <property type="component" value="Unassembled WGS sequence"/>
</dbReference>
<organism evidence="1 2">
    <name type="scientific">Candidatus Blackburnbacteria bacterium RIFCSPHIGHO2_12_FULL_41_13b</name>
    <dbReference type="NCBI Taxonomy" id="1797517"/>
    <lineage>
        <taxon>Bacteria</taxon>
        <taxon>Candidatus Blackburniibacteriota</taxon>
    </lineage>
</organism>
<dbReference type="STRING" id="1797517.A3F61_03115"/>
<gene>
    <name evidence="1" type="ORF">A3F61_03115</name>
</gene>
<protein>
    <submittedName>
        <fullName evidence="1">Uncharacterized protein</fullName>
    </submittedName>
</protein>
<comment type="caution">
    <text evidence="1">The sequence shown here is derived from an EMBL/GenBank/DDBJ whole genome shotgun (WGS) entry which is preliminary data.</text>
</comment>
<sequence>MSTKQLASRSWWNYLTENQRDLLSQSQILLEREEKYGKDHFHDYAFALFPAAKAYEGFLKKLFYDLGIITREQYNSNHFRVGRALNPDLPIKFRGRDWVYDRLSTYCSKETPNVLWNTWKRSRNLVFHWFPRHKNFVTLVEAKKRQQMIVEAIERSLSECKVQ</sequence>
<dbReference type="AlphaFoldDB" id="A0A1G1V7E3"/>